<evidence type="ECO:0000256" key="4">
    <source>
        <dbReference type="ARBA" id="ARBA00023136"/>
    </source>
</evidence>
<dbReference type="AlphaFoldDB" id="A0A669QMH7"/>
<keyword evidence="3 5" id="KW-1133">Transmembrane helix</keyword>
<keyword evidence="2 5" id="KW-0812">Transmembrane</keyword>
<reference evidence="7" key="2">
    <citation type="submission" date="2025-09" db="UniProtKB">
        <authorList>
            <consortium name="Ensembl"/>
        </authorList>
    </citation>
    <scope>IDENTIFICATION</scope>
</reference>
<evidence type="ECO:0000313" key="8">
    <source>
        <dbReference type="Proteomes" id="UP000472261"/>
    </source>
</evidence>
<dbReference type="GO" id="GO:0005637">
    <property type="term" value="C:nuclear inner membrane"/>
    <property type="evidence" value="ECO:0007669"/>
    <property type="project" value="UniProtKB-SubCell"/>
</dbReference>
<feature type="domain" description="SUN" evidence="6">
    <location>
        <begin position="157"/>
        <end position="315"/>
    </location>
</feature>
<dbReference type="GO" id="GO:0034993">
    <property type="term" value="C:meiotic nuclear membrane microtubule tethering complex"/>
    <property type="evidence" value="ECO:0007669"/>
    <property type="project" value="TreeGrafter"/>
</dbReference>
<feature type="transmembrane region" description="Helical" evidence="5">
    <location>
        <begin position="91"/>
        <end position="111"/>
    </location>
</feature>
<proteinExistence type="predicted"/>
<dbReference type="PANTHER" id="PTHR12911:SF24">
    <property type="entry name" value="SUN DOMAIN-CONTAINING PROTEIN 3"/>
    <property type="match status" value="1"/>
</dbReference>
<dbReference type="PROSITE" id="PS51469">
    <property type="entry name" value="SUN"/>
    <property type="match status" value="1"/>
</dbReference>
<dbReference type="RefSeq" id="XP_031464577.1">
    <property type="nucleotide sequence ID" value="XM_031608717.1"/>
</dbReference>
<evidence type="ECO:0000313" key="7">
    <source>
        <dbReference type="Ensembl" id="ENSPCLP00000020915.1"/>
    </source>
</evidence>
<dbReference type="InterPro" id="IPR012919">
    <property type="entry name" value="SUN_dom"/>
</dbReference>
<dbReference type="Proteomes" id="UP000472261">
    <property type="component" value="Unplaced"/>
</dbReference>
<gene>
    <name evidence="7" type="primary">LOC116238826</name>
</gene>
<organism evidence="7 8">
    <name type="scientific">Phasianus colchicus</name>
    <name type="common">Common pheasant</name>
    <dbReference type="NCBI Taxonomy" id="9054"/>
    <lineage>
        <taxon>Eukaryota</taxon>
        <taxon>Metazoa</taxon>
        <taxon>Chordata</taxon>
        <taxon>Craniata</taxon>
        <taxon>Vertebrata</taxon>
        <taxon>Euteleostomi</taxon>
        <taxon>Archelosauria</taxon>
        <taxon>Archosauria</taxon>
        <taxon>Dinosauria</taxon>
        <taxon>Saurischia</taxon>
        <taxon>Theropoda</taxon>
        <taxon>Coelurosauria</taxon>
        <taxon>Aves</taxon>
        <taxon>Neognathae</taxon>
        <taxon>Galloanserae</taxon>
        <taxon>Galliformes</taxon>
        <taxon>Phasianidae</taxon>
        <taxon>Phasianinae</taxon>
        <taxon>Phasianus</taxon>
    </lineage>
</organism>
<dbReference type="KEGG" id="pcoc:116238826"/>
<sequence>MRWSREASQSLSSGRASAEAAAACLGSHRVGPVLNQVLSSRRSLHEPVELSRPLSAPAPASAGQQCSMWRETARRIARNLAAAASEQKMNLLRVFLVLPVVFLALLSEYQLRSWMTHLKIEEDSIAQKLVILHKAVSELRTQQDCYQMPDWARKSNGATIQLQRTSPTYECDSWFCWLKRFIVPVNPPDTILQPGISPGECWPMQGHQGQVVIRLPAKILPSCLTLQHVDPELTPAGFISSAPRQSAVFGLDVDGEEEVPLGSFTFNVHKAPLQTFLLQNNHARAFRYIKVLVKSNWGHPEHTCIYQVQVHGKVVEKNGLLKLDF</sequence>
<evidence type="ECO:0000256" key="1">
    <source>
        <dbReference type="ARBA" id="ARBA00004540"/>
    </source>
</evidence>
<evidence type="ECO:0000259" key="6">
    <source>
        <dbReference type="PROSITE" id="PS51469"/>
    </source>
</evidence>
<dbReference type="GeneID" id="116238826"/>
<dbReference type="Ensembl" id="ENSPCLT00000028935.1">
    <property type="protein sequence ID" value="ENSPCLP00000020915.1"/>
    <property type="gene ID" value="ENSPCLG00000018307.1"/>
</dbReference>
<dbReference type="OrthoDB" id="9415296at2759"/>
<dbReference type="Gene3D" id="2.60.120.260">
    <property type="entry name" value="Galactose-binding domain-like"/>
    <property type="match status" value="1"/>
</dbReference>
<dbReference type="Pfam" id="PF07738">
    <property type="entry name" value="Sad1_UNC"/>
    <property type="match status" value="1"/>
</dbReference>
<dbReference type="PANTHER" id="PTHR12911">
    <property type="entry name" value="SAD1/UNC-84-LIKE PROTEIN-RELATED"/>
    <property type="match status" value="1"/>
</dbReference>
<dbReference type="SUPFAM" id="SSF49785">
    <property type="entry name" value="Galactose-binding domain-like"/>
    <property type="match status" value="1"/>
</dbReference>
<evidence type="ECO:0000256" key="5">
    <source>
        <dbReference type="SAM" id="Phobius"/>
    </source>
</evidence>
<name>A0A669QMH7_PHACC</name>
<dbReference type="InterPro" id="IPR008979">
    <property type="entry name" value="Galactose-bd-like_sf"/>
</dbReference>
<accession>A0A669QMH7</accession>
<keyword evidence="8" id="KW-1185">Reference proteome</keyword>
<reference evidence="7" key="1">
    <citation type="submission" date="2025-08" db="UniProtKB">
        <authorList>
            <consortium name="Ensembl"/>
        </authorList>
    </citation>
    <scope>IDENTIFICATION</scope>
</reference>
<evidence type="ECO:0000256" key="3">
    <source>
        <dbReference type="ARBA" id="ARBA00022989"/>
    </source>
</evidence>
<dbReference type="GO" id="GO:0043495">
    <property type="term" value="F:protein-membrane adaptor activity"/>
    <property type="evidence" value="ECO:0007669"/>
    <property type="project" value="TreeGrafter"/>
</dbReference>
<protein>
    <recommendedName>
        <fullName evidence="6">SUN domain-containing protein</fullName>
    </recommendedName>
</protein>
<comment type="subcellular location">
    <subcellularLocation>
        <location evidence="1">Nucleus inner membrane</location>
    </subcellularLocation>
</comment>
<dbReference type="InterPro" id="IPR045119">
    <property type="entry name" value="SUN1-5"/>
</dbReference>
<keyword evidence="4 5" id="KW-0472">Membrane</keyword>
<evidence type="ECO:0000256" key="2">
    <source>
        <dbReference type="ARBA" id="ARBA00022692"/>
    </source>
</evidence>